<evidence type="ECO:0000256" key="1">
    <source>
        <dbReference type="SAM" id="MobiDB-lite"/>
    </source>
</evidence>
<proteinExistence type="predicted"/>
<sequence length="195" mass="19000">MLAATFLTVLSAASAVVALPGHSLNSRGYDVNDIDASCQSTCSSTVTLYQSCNGGTTSDCLKFCVQDTFSDFLTCAQCNLDAKNGTESDMESVESAISSIKNSCSFSADPVTGDVTSPASTGSATSGSDSASSRPSSASTTAASSASAAGSSDASGVASSISSSSSSSAGTPSIRLLAGSAGGIAALAGSLMFLL</sequence>
<dbReference type="Proteomes" id="UP000322245">
    <property type="component" value="Unassembled WGS sequence"/>
</dbReference>
<evidence type="ECO:0008006" key="5">
    <source>
        <dbReference type="Google" id="ProtNLM"/>
    </source>
</evidence>
<evidence type="ECO:0000313" key="4">
    <source>
        <dbReference type="Proteomes" id="UP000322245"/>
    </source>
</evidence>
<accession>A0A5D3B5J1</accession>
<keyword evidence="2" id="KW-0732">Signal</keyword>
<evidence type="ECO:0000256" key="2">
    <source>
        <dbReference type="SAM" id="SignalP"/>
    </source>
</evidence>
<organism evidence="3 4">
    <name type="scientific">Cryptococcus floricola</name>
    <dbReference type="NCBI Taxonomy" id="2591691"/>
    <lineage>
        <taxon>Eukaryota</taxon>
        <taxon>Fungi</taxon>
        <taxon>Dikarya</taxon>
        <taxon>Basidiomycota</taxon>
        <taxon>Agaricomycotina</taxon>
        <taxon>Tremellomycetes</taxon>
        <taxon>Tremellales</taxon>
        <taxon>Cryptococcaceae</taxon>
        <taxon>Cryptococcus</taxon>
    </lineage>
</organism>
<feature type="region of interest" description="Disordered" evidence="1">
    <location>
        <begin position="113"/>
        <end position="169"/>
    </location>
</feature>
<protein>
    <recommendedName>
        <fullName evidence="5">Extracellular membrane protein CFEM domain-containing protein</fullName>
    </recommendedName>
</protein>
<name>A0A5D3B5J1_9TREE</name>
<dbReference type="EMBL" id="NIDF01000011">
    <property type="protein sequence ID" value="TYJ57556.1"/>
    <property type="molecule type" value="Genomic_DNA"/>
</dbReference>
<dbReference type="AlphaFoldDB" id="A0A5D3B5J1"/>
<reference evidence="3 4" key="1">
    <citation type="submission" date="2017-05" db="EMBL/GenBank/DDBJ databases">
        <title>The Genome Sequence of Tsuchiyaea wingfieldii DSM 27421.</title>
        <authorList>
            <person name="Cuomo C."/>
            <person name="Passer A."/>
            <person name="Billmyre B."/>
            <person name="Heitman J."/>
        </authorList>
    </citation>
    <scope>NUCLEOTIDE SEQUENCE [LARGE SCALE GENOMIC DNA]</scope>
    <source>
        <strain evidence="3 4">DSM 27421</strain>
    </source>
</reference>
<feature type="signal peptide" evidence="2">
    <location>
        <begin position="1"/>
        <end position="18"/>
    </location>
</feature>
<comment type="caution">
    <text evidence="3">The sequence shown here is derived from an EMBL/GenBank/DDBJ whole genome shotgun (WGS) entry which is preliminary data.</text>
</comment>
<feature type="chain" id="PRO_5022720214" description="Extracellular membrane protein CFEM domain-containing protein" evidence="2">
    <location>
        <begin position="19"/>
        <end position="195"/>
    </location>
</feature>
<gene>
    <name evidence="3" type="ORF">B9479_001638</name>
</gene>
<feature type="compositionally biased region" description="Low complexity" evidence="1">
    <location>
        <begin position="115"/>
        <end position="169"/>
    </location>
</feature>
<keyword evidence="4" id="KW-1185">Reference proteome</keyword>
<evidence type="ECO:0000313" key="3">
    <source>
        <dbReference type="EMBL" id="TYJ57556.1"/>
    </source>
</evidence>